<protein>
    <recommendedName>
        <fullName evidence="1">HTH araC/xylS-type domain-containing protein</fullName>
    </recommendedName>
</protein>
<dbReference type="PROSITE" id="PS01124">
    <property type="entry name" value="HTH_ARAC_FAMILY_2"/>
    <property type="match status" value="1"/>
</dbReference>
<proteinExistence type="predicted"/>
<evidence type="ECO:0000313" key="3">
    <source>
        <dbReference type="Proteomes" id="UP000199421"/>
    </source>
</evidence>
<sequence>MDNSFNYKFIQPDKSLADFVESIGMFQNQSNEAKEVVVLPDGRIDLFFWQTASQPFQVILVGLETEPEQRSIPPHTCTFVISFKPLAVEYILRTPIDDILNSAKDFPNNFWDFNVDDLEDFDAFYQKASQKIKELLYKDPDERKRKLFELIYSSNGEMNVKELSESVFWNSRQINRYFNQQFGLSLKAYCKILRFRASLEHIAQGKLFPELNFADQNHFIKEIKKFSGVVPKELSKNKNDRFVLLSVLKQK</sequence>
<gene>
    <name evidence="2" type="ORF">SAMN05661044_00069</name>
</gene>
<evidence type="ECO:0000313" key="2">
    <source>
        <dbReference type="EMBL" id="SEK36882.1"/>
    </source>
</evidence>
<dbReference type="InterPro" id="IPR018060">
    <property type="entry name" value="HTH_AraC"/>
</dbReference>
<evidence type="ECO:0000259" key="1">
    <source>
        <dbReference type="PROSITE" id="PS01124"/>
    </source>
</evidence>
<keyword evidence="3" id="KW-1185">Reference proteome</keyword>
<dbReference type="EMBL" id="FOAF01000001">
    <property type="protein sequence ID" value="SEK36882.1"/>
    <property type="molecule type" value="Genomic_DNA"/>
</dbReference>
<reference evidence="3" key="1">
    <citation type="submission" date="2016-10" db="EMBL/GenBank/DDBJ databases">
        <authorList>
            <person name="Varghese N."/>
            <person name="Submissions S."/>
        </authorList>
    </citation>
    <scope>NUCLEOTIDE SEQUENCE [LARGE SCALE GENOMIC DNA]</scope>
    <source>
        <strain evidence="3">DSM 18733</strain>
    </source>
</reference>
<organism evidence="2 3">
    <name type="scientific">Olivibacter domesticus</name>
    <name type="common">Pseudosphingobacterium domesticum</name>
    <dbReference type="NCBI Taxonomy" id="407022"/>
    <lineage>
        <taxon>Bacteria</taxon>
        <taxon>Pseudomonadati</taxon>
        <taxon>Bacteroidota</taxon>
        <taxon>Sphingobacteriia</taxon>
        <taxon>Sphingobacteriales</taxon>
        <taxon>Sphingobacteriaceae</taxon>
        <taxon>Olivibacter</taxon>
    </lineage>
</organism>
<dbReference type="Pfam" id="PF20240">
    <property type="entry name" value="DUF6597"/>
    <property type="match status" value="1"/>
</dbReference>
<dbReference type="RefSeq" id="WP_093316422.1">
    <property type="nucleotide sequence ID" value="NZ_FOAF01000001.1"/>
</dbReference>
<dbReference type="Gene3D" id="1.10.10.60">
    <property type="entry name" value="Homeodomain-like"/>
    <property type="match status" value="1"/>
</dbReference>
<name>A0A1H7GIU0_OLID1</name>
<dbReference type="OrthoDB" id="635259at2"/>
<feature type="domain" description="HTH araC/xylS-type" evidence="1">
    <location>
        <begin position="142"/>
        <end position="237"/>
    </location>
</feature>
<accession>A0A1H7GIU0</accession>
<dbReference type="STRING" id="407022.SAMN05661044_00069"/>
<dbReference type="GO" id="GO:0003700">
    <property type="term" value="F:DNA-binding transcription factor activity"/>
    <property type="evidence" value="ECO:0007669"/>
    <property type="project" value="InterPro"/>
</dbReference>
<dbReference type="SMART" id="SM00342">
    <property type="entry name" value="HTH_ARAC"/>
    <property type="match status" value="1"/>
</dbReference>
<dbReference type="InterPro" id="IPR046532">
    <property type="entry name" value="DUF6597"/>
</dbReference>
<dbReference type="Proteomes" id="UP000199421">
    <property type="component" value="Unassembled WGS sequence"/>
</dbReference>
<dbReference type="AlphaFoldDB" id="A0A1H7GIU0"/>
<dbReference type="GO" id="GO:0043565">
    <property type="term" value="F:sequence-specific DNA binding"/>
    <property type="evidence" value="ECO:0007669"/>
    <property type="project" value="InterPro"/>
</dbReference>